<evidence type="ECO:0000313" key="2">
    <source>
        <dbReference type="Proteomes" id="UP001322277"/>
    </source>
</evidence>
<gene>
    <name evidence="1" type="ORF">CDEST_15077</name>
</gene>
<keyword evidence="2" id="KW-1185">Reference proteome</keyword>
<organism evidence="1 2">
    <name type="scientific">Colletotrichum destructivum</name>
    <dbReference type="NCBI Taxonomy" id="34406"/>
    <lineage>
        <taxon>Eukaryota</taxon>
        <taxon>Fungi</taxon>
        <taxon>Dikarya</taxon>
        <taxon>Ascomycota</taxon>
        <taxon>Pezizomycotina</taxon>
        <taxon>Sordariomycetes</taxon>
        <taxon>Hypocreomycetidae</taxon>
        <taxon>Glomerellales</taxon>
        <taxon>Glomerellaceae</taxon>
        <taxon>Colletotrichum</taxon>
        <taxon>Colletotrichum destructivum species complex</taxon>
    </lineage>
</organism>
<accession>A0AAX4J3W4</accession>
<dbReference type="RefSeq" id="XP_062787284.1">
    <property type="nucleotide sequence ID" value="XM_062931233.1"/>
</dbReference>
<reference evidence="2" key="1">
    <citation type="journal article" date="2023" name="bioRxiv">
        <title>Complete genome of the Medicago anthracnose fungus, Colletotrichum destructivum, reveals a mini-chromosome-like region within a core chromosome.</title>
        <authorList>
            <person name="Lapalu N."/>
            <person name="Simon A."/>
            <person name="Lu A."/>
            <person name="Plaumann P.-L."/>
            <person name="Amselem J."/>
            <person name="Pigne S."/>
            <person name="Auger A."/>
            <person name="Koch C."/>
            <person name="Dallery J.-F."/>
            <person name="O'Connell R.J."/>
        </authorList>
    </citation>
    <scope>NUCLEOTIDE SEQUENCE [LARGE SCALE GENOMIC DNA]</scope>
    <source>
        <strain evidence="2">CBS 520.97</strain>
    </source>
</reference>
<proteinExistence type="predicted"/>
<sequence length="109" mass="11595">MRLADWTNALGETENSVVCLLLAGFPPWARDDDSPDFESHGGPSRTLLLGRAGLSVPTQPQVSLFSAAMRHISCVLSSSSSSSSCSPASTLDSIAPWPRLNLAWNGLRP</sequence>
<dbReference type="EMBL" id="CP137314">
    <property type="protein sequence ID" value="WQF90063.1"/>
    <property type="molecule type" value="Genomic_DNA"/>
</dbReference>
<dbReference type="AlphaFoldDB" id="A0AAX4J3W4"/>
<dbReference type="KEGG" id="cdet:87951577"/>
<dbReference type="GeneID" id="87951577"/>
<dbReference type="Proteomes" id="UP001322277">
    <property type="component" value="Chromosome 10"/>
</dbReference>
<evidence type="ECO:0000313" key="1">
    <source>
        <dbReference type="EMBL" id="WQF90063.1"/>
    </source>
</evidence>
<protein>
    <submittedName>
        <fullName evidence="1">Uncharacterized protein</fullName>
    </submittedName>
</protein>
<name>A0AAX4J3W4_9PEZI</name>